<proteinExistence type="predicted"/>
<accession>A0A8J3M1F3</accession>
<reference evidence="1 2" key="1">
    <citation type="submission" date="2021-01" db="EMBL/GenBank/DDBJ databases">
        <title>Whole genome shotgun sequence of Planotetraspora kaengkrachanensis NBRC 104272.</title>
        <authorList>
            <person name="Komaki H."/>
            <person name="Tamura T."/>
        </authorList>
    </citation>
    <scope>NUCLEOTIDE SEQUENCE [LARGE SCALE GENOMIC DNA]</scope>
    <source>
        <strain evidence="1 2">NBRC 104272</strain>
    </source>
</reference>
<keyword evidence="2" id="KW-1185">Reference proteome</keyword>
<dbReference type="AlphaFoldDB" id="A0A8J3M1F3"/>
<gene>
    <name evidence="1" type="ORF">Pka01_04320</name>
</gene>
<evidence type="ECO:0000313" key="1">
    <source>
        <dbReference type="EMBL" id="GIG77305.1"/>
    </source>
</evidence>
<dbReference type="Proteomes" id="UP000630097">
    <property type="component" value="Unassembled WGS sequence"/>
</dbReference>
<dbReference type="EMBL" id="BONV01000001">
    <property type="protein sequence ID" value="GIG77305.1"/>
    <property type="molecule type" value="Genomic_DNA"/>
</dbReference>
<protein>
    <submittedName>
        <fullName evidence="1">Uncharacterized protein</fullName>
    </submittedName>
</protein>
<name>A0A8J3M1F3_9ACTN</name>
<organism evidence="1 2">
    <name type="scientific">Planotetraspora kaengkrachanensis</name>
    <dbReference type="NCBI Taxonomy" id="575193"/>
    <lineage>
        <taxon>Bacteria</taxon>
        <taxon>Bacillati</taxon>
        <taxon>Actinomycetota</taxon>
        <taxon>Actinomycetes</taxon>
        <taxon>Streptosporangiales</taxon>
        <taxon>Streptosporangiaceae</taxon>
        <taxon>Planotetraspora</taxon>
    </lineage>
</organism>
<sequence length="111" mass="12424">MGVDAALMRVNQAGTSPRRRKLTVVAFASDHDEAFVRLIGQIRGRGTHPMLERVDPHRSLILTPAEMPQFLQELARLPARTARDMQAIRNLEDLARQCAADPMTELHLDGD</sequence>
<dbReference type="RefSeq" id="WP_203880783.1">
    <property type="nucleotide sequence ID" value="NZ_BAABHH010000001.1"/>
</dbReference>
<comment type="caution">
    <text evidence="1">The sequence shown here is derived from an EMBL/GenBank/DDBJ whole genome shotgun (WGS) entry which is preliminary data.</text>
</comment>
<evidence type="ECO:0000313" key="2">
    <source>
        <dbReference type="Proteomes" id="UP000630097"/>
    </source>
</evidence>